<dbReference type="AlphaFoldDB" id="A0A8K0KRG1"/>
<evidence type="ECO:0000256" key="4">
    <source>
        <dbReference type="ARBA" id="ARBA00023136"/>
    </source>
</evidence>
<evidence type="ECO:0000256" key="2">
    <source>
        <dbReference type="ARBA" id="ARBA00022692"/>
    </source>
</evidence>
<keyword evidence="8" id="KW-1185">Reference proteome</keyword>
<comment type="caution">
    <text evidence="7">The sequence shown here is derived from an EMBL/GenBank/DDBJ whole genome shotgun (WGS) entry which is preliminary data.</text>
</comment>
<keyword evidence="4 6" id="KW-0472">Membrane</keyword>
<sequence length="277" mass="30214">MASFPTSTPKLSVKDSFDDDDVSDDIDDEVFIRDGRNGFKVDDERGKKPLSNILLNDRTNKFKVIYLGTIFQSIKSTQLHSDVCKGPPCRIFCAPCCYGILALAVLLGVIVLVVYLVNSYPSSLNDIAPFWKLPRTDVEYLPCTTLEVKDVWAKSFPKLTTESALRLVDVNKDGVLDVIIGYGTAWEPFLNLGVNLILGADGYNVPEWVCAVYFSSLEDATGTGLCLGGVLALDGENGNVLWQRPMRHEVFGLDCSADLTSDSINDCLATGRGGTAP</sequence>
<dbReference type="InterPro" id="IPR045232">
    <property type="entry name" value="FAM234"/>
</dbReference>
<evidence type="ECO:0000313" key="7">
    <source>
        <dbReference type="EMBL" id="KAG8239852.1"/>
    </source>
</evidence>
<accession>A0A8K0KRG1</accession>
<evidence type="ECO:0000256" key="5">
    <source>
        <dbReference type="SAM" id="MobiDB-lite"/>
    </source>
</evidence>
<gene>
    <name evidence="7" type="ORF">J437_LFUL014814</name>
</gene>
<feature type="region of interest" description="Disordered" evidence="5">
    <location>
        <begin position="1"/>
        <end position="24"/>
    </location>
</feature>
<reference evidence="7" key="2">
    <citation type="submission" date="2017-10" db="EMBL/GenBank/DDBJ databases">
        <title>Ladona fulva Genome sequencing and assembly.</title>
        <authorList>
            <person name="Murali S."/>
            <person name="Richards S."/>
            <person name="Bandaranaike D."/>
            <person name="Bellair M."/>
            <person name="Blankenburg K."/>
            <person name="Chao H."/>
            <person name="Dinh H."/>
            <person name="Doddapaneni H."/>
            <person name="Dugan-Rocha S."/>
            <person name="Elkadiri S."/>
            <person name="Gnanaolivu R."/>
            <person name="Hernandez B."/>
            <person name="Skinner E."/>
            <person name="Javaid M."/>
            <person name="Lee S."/>
            <person name="Li M."/>
            <person name="Ming W."/>
            <person name="Munidasa M."/>
            <person name="Muniz J."/>
            <person name="Nguyen L."/>
            <person name="Hughes D."/>
            <person name="Osuji N."/>
            <person name="Pu L.-L."/>
            <person name="Puazo M."/>
            <person name="Qu C."/>
            <person name="Quiroz J."/>
            <person name="Raj R."/>
            <person name="Weissenberger G."/>
            <person name="Xin Y."/>
            <person name="Zou X."/>
            <person name="Han Y."/>
            <person name="Worley K."/>
            <person name="Muzny D."/>
            <person name="Gibbs R."/>
        </authorList>
    </citation>
    <scope>NUCLEOTIDE SEQUENCE</scope>
    <source>
        <strain evidence="7">Sampled in the wild</strain>
    </source>
</reference>
<dbReference type="Proteomes" id="UP000792457">
    <property type="component" value="Unassembled WGS sequence"/>
</dbReference>
<dbReference type="GO" id="GO:0016020">
    <property type="term" value="C:membrane"/>
    <property type="evidence" value="ECO:0007669"/>
    <property type="project" value="UniProtKB-SubCell"/>
</dbReference>
<evidence type="ECO:0000256" key="1">
    <source>
        <dbReference type="ARBA" id="ARBA00004167"/>
    </source>
</evidence>
<reference evidence="7" key="1">
    <citation type="submission" date="2013-04" db="EMBL/GenBank/DDBJ databases">
        <authorList>
            <person name="Qu J."/>
            <person name="Murali S.C."/>
            <person name="Bandaranaike D."/>
            <person name="Bellair M."/>
            <person name="Blankenburg K."/>
            <person name="Chao H."/>
            <person name="Dinh H."/>
            <person name="Doddapaneni H."/>
            <person name="Downs B."/>
            <person name="Dugan-Rocha S."/>
            <person name="Elkadiri S."/>
            <person name="Gnanaolivu R.D."/>
            <person name="Hernandez B."/>
            <person name="Javaid M."/>
            <person name="Jayaseelan J.C."/>
            <person name="Lee S."/>
            <person name="Li M."/>
            <person name="Ming W."/>
            <person name="Munidasa M."/>
            <person name="Muniz J."/>
            <person name="Nguyen L."/>
            <person name="Ongeri F."/>
            <person name="Osuji N."/>
            <person name="Pu L.-L."/>
            <person name="Puazo M."/>
            <person name="Qu C."/>
            <person name="Quiroz J."/>
            <person name="Raj R."/>
            <person name="Weissenberger G."/>
            <person name="Xin Y."/>
            <person name="Zou X."/>
            <person name="Han Y."/>
            <person name="Richards S."/>
            <person name="Worley K."/>
            <person name="Muzny D."/>
            <person name="Gibbs R."/>
        </authorList>
    </citation>
    <scope>NUCLEOTIDE SEQUENCE</scope>
    <source>
        <strain evidence="7">Sampled in the wild</strain>
    </source>
</reference>
<name>A0A8K0KRG1_LADFU</name>
<comment type="subcellular location">
    <subcellularLocation>
        <location evidence="1">Membrane</location>
        <topology evidence="1">Single-pass membrane protein</topology>
    </subcellularLocation>
</comment>
<dbReference type="EMBL" id="KZ310088">
    <property type="protein sequence ID" value="KAG8239852.1"/>
    <property type="molecule type" value="Genomic_DNA"/>
</dbReference>
<evidence type="ECO:0000256" key="6">
    <source>
        <dbReference type="SAM" id="Phobius"/>
    </source>
</evidence>
<dbReference type="PANTHER" id="PTHR21419">
    <property type="match status" value="1"/>
</dbReference>
<feature type="compositionally biased region" description="Polar residues" evidence="5">
    <location>
        <begin position="1"/>
        <end position="10"/>
    </location>
</feature>
<dbReference type="OrthoDB" id="567787at2759"/>
<keyword evidence="3 6" id="KW-1133">Transmembrane helix</keyword>
<proteinExistence type="predicted"/>
<feature type="transmembrane region" description="Helical" evidence="6">
    <location>
        <begin position="98"/>
        <end position="117"/>
    </location>
</feature>
<organism evidence="7 8">
    <name type="scientific">Ladona fulva</name>
    <name type="common">Scarce chaser dragonfly</name>
    <name type="synonym">Libellula fulva</name>
    <dbReference type="NCBI Taxonomy" id="123851"/>
    <lineage>
        <taxon>Eukaryota</taxon>
        <taxon>Metazoa</taxon>
        <taxon>Ecdysozoa</taxon>
        <taxon>Arthropoda</taxon>
        <taxon>Hexapoda</taxon>
        <taxon>Insecta</taxon>
        <taxon>Pterygota</taxon>
        <taxon>Palaeoptera</taxon>
        <taxon>Odonata</taxon>
        <taxon>Epiprocta</taxon>
        <taxon>Anisoptera</taxon>
        <taxon>Libelluloidea</taxon>
        <taxon>Libellulidae</taxon>
        <taxon>Ladona</taxon>
    </lineage>
</organism>
<keyword evidence="2 6" id="KW-0812">Transmembrane</keyword>
<protein>
    <submittedName>
        <fullName evidence="7">Uncharacterized protein</fullName>
    </submittedName>
</protein>
<dbReference type="SUPFAM" id="SSF69318">
    <property type="entry name" value="Integrin alpha N-terminal domain"/>
    <property type="match status" value="1"/>
</dbReference>
<dbReference type="InterPro" id="IPR028994">
    <property type="entry name" value="Integrin_alpha_N"/>
</dbReference>
<evidence type="ECO:0000313" key="8">
    <source>
        <dbReference type="Proteomes" id="UP000792457"/>
    </source>
</evidence>
<evidence type="ECO:0000256" key="3">
    <source>
        <dbReference type="ARBA" id="ARBA00022989"/>
    </source>
</evidence>
<dbReference type="PANTHER" id="PTHR21419:SF30">
    <property type="entry name" value="IG-LIKE DOMAIN-CONTAINING PROTEIN"/>
    <property type="match status" value="1"/>
</dbReference>